<dbReference type="InterPro" id="IPR025996">
    <property type="entry name" value="MT1864/Rv1816-like_C"/>
</dbReference>
<dbReference type="RefSeq" id="WP_319955822.1">
    <property type="nucleotide sequence ID" value="NZ_JAXAVX010000018.1"/>
</dbReference>
<dbReference type="Gene3D" id="1.10.357.10">
    <property type="entry name" value="Tetracycline Repressor, domain 2"/>
    <property type="match status" value="1"/>
</dbReference>
<evidence type="ECO:0000256" key="4">
    <source>
        <dbReference type="PROSITE-ProRule" id="PRU00335"/>
    </source>
</evidence>
<dbReference type="InterPro" id="IPR050109">
    <property type="entry name" value="HTH-type_TetR-like_transc_reg"/>
</dbReference>
<feature type="DNA-binding region" description="H-T-H motif" evidence="4">
    <location>
        <begin position="40"/>
        <end position="59"/>
    </location>
</feature>
<dbReference type="PANTHER" id="PTHR30055">
    <property type="entry name" value="HTH-TYPE TRANSCRIPTIONAL REGULATOR RUTR"/>
    <property type="match status" value="1"/>
</dbReference>
<comment type="caution">
    <text evidence="6">The sequence shown here is derived from an EMBL/GenBank/DDBJ whole genome shotgun (WGS) entry which is preliminary data.</text>
</comment>
<dbReference type="InterPro" id="IPR036271">
    <property type="entry name" value="Tet_transcr_reg_TetR-rel_C_sf"/>
</dbReference>
<keyword evidence="7" id="KW-1185">Reference proteome</keyword>
<accession>A0ABU4VP99</accession>
<keyword evidence="3" id="KW-0804">Transcription</keyword>
<dbReference type="Proteomes" id="UP001277761">
    <property type="component" value="Unassembled WGS sequence"/>
</dbReference>
<evidence type="ECO:0000256" key="2">
    <source>
        <dbReference type="ARBA" id="ARBA00023125"/>
    </source>
</evidence>
<evidence type="ECO:0000313" key="6">
    <source>
        <dbReference type="EMBL" id="MDX8153672.1"/>
    </source>
</evidence>
<evidence type="ECO:0000256" key="3">
    <source>
        <dbReference type="ARBA" id="ARBA00023163"/>
    </source>
</evidence>
<proteinExistence type="predicted"/>
<reference evidence="6 7" key="1">
    <citation type="submission" date="2023-11" db="EMBL/GenBank/DDBJ databases">
        <authorList>
            <person name="Xu M."/>
            <person name="Jiang T."/>
        </authorList>
    </citation>
    <scope>NUCLEOTIDE SEQUENCE [LARGE SCALE GENOMIC DNA]</scope>
    <source>
        <strain evidence="6 7">SD</strain>
    </source>
</reference>
<protein>
    <submittedName>
        <fullName evidence="6">TetR/AcrR family transcriptional regulator</fullName>
    </submittedName>
</protein>
<evidence type="ECO:0000259" key="5">
    <source>
        <dbReference type="PROSITE" id="PS50977"/>
    </source>
</evidence>
<evidence type="ECO:0000256" key="1">
    <source>
        <dbReference type="ARBA" id="ARBA00023015"/>
    </source>
</evidence>
<dbReference type="InterPro" id="IPR001647">
    <property type="entry name" value="HTH_TetR"/>
</dbReference>
<organism evidence="6 7">
    <name type="scientific">Patulibacter brassicae</name>
    <dbReference type="NCBI Taxonomy" id="1705717"/>
    <lineage>
        <taxon>Bacteria</taxon>
        <taxon>Bacillati</taxon>
        <taxon>Actinomycetota</taxon>
        <taxon>Thermoleophilia</taxon>
        <taxon>Solirubrobacterales</taxon>
        <taxon>Patulibacteraceae</taxon>
        <taxon>Patulibacter</taxon>
    </lineage>
</organism>
<feature type="domain" description="HTH tetR-type" evidence="5">
    <location>
        <begin position="16"/>
        <end position="77"/>
    </location>
</feature>
<gene>
    <name evidence="6" type="ORF">SK069_18895</name>
</gene>
<dbReference type="EMBL" id="JAXAVX010000018">
    <property type="protein sequence ID" value="MDX8153672.1"/>
    <property type="molecule type" value="Genomic_DNA"/>
</dbReference>
<dbReference type="SUPFAM" id="SSF48498">
    <property type="entry name" value="Tetracyclin repressor-like, C-terminal domain"/>
    <property type="match status" value="1"/>
</dbReference>
<dbReference type="SUPFAM" id="SSF46689">
    <property type="entry name" value="Homeodomain-like"/>
    <property type="match status" value="1"/>
</dbReference>
<keyword evidence="2 4" id="KW-0238">DNA-binding</keyword>
<dbReference type="Pfam" id="PF00440">
    <property type="entry name" value="TetR_N"/>
    <property type="match status" value="1"/>
</dbReference>
<dbReference type="PANTHER" id="PTHR30055:SF220">
    <property type="entry name" value="TETR-FAMILY REGULATORY PROTEIN"/>
    <property type="match status" value="1"/>
</dbReference>
<dbReference type="InterPro" id="IPR009057">
    <property type="entry name" value="Homeodomain-like_sf"/>
</dbReference>
<name>A0ABU4VP99_9ACTN</name>
<evidence type="ECO:0000313" key="7">
    <source>
        <dbReference type="Proteomes" id="UP001277761"/>
    </source>
</evidence>
<dbReference type="PROSITE" id="PS50977">
    <property type="entry name" value="HTH_TETR_2"/>
    <property type="match status" value="1"/>
</dbReference>
<keyword evidence="1" id="KW-0805">Transcription regulation</keyword>
<dbReference type="Pfam" id="PF13305">
    <property type="entry name" value="TetR_C_33"/>
    <property type="match status" value="1"/>
</dbReference>
<sequence length="213" mass="22842">MSRSPARRRNPRGEGDRLRVALLDAATEKLAEVQDVDALSVRAVTAAAGVSPTSLYLHFADKDELVTAVKVRCFAALDERMAAAEAEHDGDPVAQVAALGRAYLAFAREQPGWYAAIFHTNFRKDLPRGDDGIAGAGLAVLLRVAAAARRCDPVLGEEDAFVVGTFLWTTLHGRVAVTKAMPSFPFPDEEEWIARLTAQWVGSSRGAAADPTA</sequence>